<evidence type="ECO:0000313" key="3">
    <source>
        <dbReference type="Proteomes" id="UP001139347"/>
    </source>
</evidence>
<protein>
    <submittedName>
        <fullName evidence="2">Uncharacterized protein</fullName>
    </submittedName>
</protein>
<dbReference type="Proteomes" id="UP001139347">
    <property type="component" value="Unassembled WGS sequence"/>
</dbReference>
<name>A0A9X1WLE1_9BACL</name>
<reference evidence="2" key="1">
    <citation type="submission" date="2022-04" db="EMBL/GenBank/DDBJ databases">
        <title>Paenibacillus mangrovi sp. nov., a novel endophytic bacterium isolated from bark of Kandelia candel.</title>
        <authorList>
            <person name="Tuo L."/>
        </authorList>
    </citation>
    <scope>NUCLEOTIDE SEQUENCE</scope>
    <source>
        <strain evidence="2">KQZ6P-2</strain>
    </source>
</reference>
<keyword evidence="1" id="KW-0472">Membrane</keyword>
<keyword evidence="3" id="KW-1185">Reference proteome</keyword>
<accession>A0A9X1WLE1</accession>
<evidence type="ECO:0000313" key="2">
    <source>
        <dbReference type="EMBL" id="MCJ8011034.1"/>
    </source>
</evidence>
<comment type="caution">
    <text evidence="2">The sequence shown here is derived from an EMBL/GenBank/DDBJ whole genome shotgun (WGS) entry which is preliminary data.</text>
</comment>
<dbReference type="EMBL" id="JALIRP010000002">
    <property type="protein sequence ID" value="MCJ8011034.1"/>
    <property type="molecule type" value="Genomic_DNA"/>
</dbReference>
<feature type="transmembrane region" description="Helical" evidence="1">
    <location>
        <begin position="95"/>
        <end position="114"/>
    </location>
</feature>
<gene>
    <name evidence="2" type="ORF">MUG84_04660</name>
</gene>
<dbReference type="RefSeq" id="WP_244721057.1">
    <property type="nucleotide sequence ID" value="NZ_JALIRP010000002.1"/>
</dbReference>
<dbReference type="AlphaFoldDB" id="A0A9X1WLE1"/>
<keyword evidence="1" id="KW-0812">Transmembrane</keyword>
<proteinExistence type="predicted"/>
<keyword evidence="1" id="KW-1133">Transmembrane helix</keyword>
<organism evidence="2 3">
    <name type="scientific">Paenibacillus mangrovi</name>
    <dbReference type="NCBI Taxonomy" id="2931978"/>
    <lineage>
        <taxon>Bacteria</taxon>
        <taxon>Bacillati</taxon>
        <taxon>Bacillota</taxon>
        <taxon>Bacilli</taxon>
        <taxon>Bacillales</taxon>
        <taxon>Paenibacillaceae</taxon>
        <taxon>Paenibacillus</taxon>
    </lineage>
</organism>
<evidence type="ECO:0000256" key="1">
    <source>
        <dbReference type="SAM" id="Phobius"/>
    </source>
</evidence>
<sequence>MSDNRQVPLLEDWAAYIRGELSPERAEWMESLLLEDEQAFAIYMQALDMEAQGLPVLEDPEHFVEHVMNQLETSHTSMVHLEPKGSRPRWYEHRLFHYVVAASLTLVFLSAGWFDKLTPEPQKADTHMNKSSYSEELVKVTTDWLDKMKP</sequence>